<dbReference type="InterPro" id="IPR013083">
    <property type="entry name" value="Znf_RING/FYVE/PHD"/>
</dbReference>
<dbReference type="GO" id="GO:0008270">
    <property type="term" value="F:zinc ion binding"/>
    <property type="evidence" value="ECO:0007669"/>
    <property type="project" value="UniProtKB-KW"/>
</dbReference>
<dbReference type="GeneID" id="59316560"/>
<proteinExistence type="predicted"/>
<feature type="compositionally biased region" description="Low complexity" evidence="5">
    <location>
        <begin position="390"/>
        <end position="415"/>
    </location>
</feature>
<dbReference type="InterPro" id="IPR001841">
    <property type="entry name" value="Znf_RING"/>
</dbReference>
<dbReference type="SMART" id="SM00184">
    <property type="entry name" value="RING"/>
    <property type="match status" value="1"/>
</dbReference>
<gene>
    <name evidence="7" type="ORF">FSUBG_391</name>
</gene>
<keyword evidence="2 4" id="KW-0863">Zinc-finger</keyword>
<feature type="region of interest" description="Disordered" evidence="5">
    <location>
        <begin position="381"/>
        <end position="451"/>
    </location>
</feature>
<dbReference type="EMBL" id="JAAOAV010000002">
    <property type="protein sequence ID" value="KAF5613779.1"/>
    <property type="molecule type" value="Genomic_DNA"/>
</dbReference>
<dbReference type="PROSITE" id="PS50089">
    <property type="entry name" value="ZF_RING_2"/>
    <property type="match status" value="1"/>
</dbReference>
<feature type="domain" description="RING-type" evidence="6">
    <location>
        <begin position="37"/>
        <end position="87"/>
    </location>
</feature>
<dbReference type="Proteomes" id="UP000547976">
    <property type="component" value="Unassembled WGS sequence"/>
</dbReference>
<accession>A0A8H5QEH4</accession>
<dbReference type="SUPFAM" id="SSF57850">
    <property type="entry name" value="RING/U-box"/>
    <property type="match status" value="1"/>
</dbReference>
<feature type="region of interest" description="Disordered" evidence="5">
    <location>
        <begin position="524"/>
        <end position="565"/>
    </location>
</feature>
<keyword evidence="1" id="KW-0479">Metal-binding</keyword>
<evidence type="ECO:0000256" key="3">
    <source>
        <dbReference type="ARBA" id="ARBA00022833"/>
    </source>
</evidence>
<evidence type="ECO:0000313" key="7">
    <source>
        <dbReference type="EMBL" id="KAF5613779.1"/>
    </source>
</evidence>
<feature type="compositionally biased region" description="Basic and acidic residues" evidence="5">
    <location>
        <begin position="315"/>
        <end position="327"/>
    </location>
</feature>
<dbReference type="Gene3D" id="3.30.40.10">
    <property type="entry name" value="Zinc/RING finger domain, C3HC4 (zinc finger)"/>
    <property type="match status" value="1"/>
</dbReference>
<dbReference type="InterPro" id="IPR018957">
    <property type="entry name" value="Znf_C3HC4_RING-type"/>
</dbReference>
<evidence type="ECO:0000256" key="2">
    <source>
        <dbReference type="ARBA" id="ARBA00022771"/>
    </source>
</evidence>
<feature type="region of interest" description="Disordered" evidence="5">
    <location>
        <begin position="232"/>
        <end position="327"/>
    </location>
</feature>
<dbReference type="RefSeq" id="XP_036543914.1">
    <property type="nucleotide sequence ID" value="XM_036681842.1"/>
</dbReference>
<keyword evidence="3" id="KW-0862">Zinc</keyword>
<feature type="compositionally biased region" description="Low complexity" evidence="5">
    <location>
        <begin position="530"/>
        <end position="546"/>
    </location>
</feature>
<feature type="compositionally biased region" description="Low complexity" evidence="5">
    <location>
        <begin position="303"/>
        <end position="314"/>
    </location>
</feature>
<evidence type="ECO:0000256" key="1">
    <source>
        <dbReference type="ARBA" id="ARBA00022723"/>
    </source>
</evidence>
<organism evidence="7 8">
    <name type="scientific">Gibberella subglutinans</name>
    <name type="common">Fusarium subglutinans</name>
    <dbReference type="NCBI Taxonomy" id="42677"/>
    <lineage>
        <taxon>Eukaryota</taxon>
        <taxon>Fungi</taxon>
        <taxon>Dikarya</taxon>
        <taxon>Ascomycota</taxon>
        <taxon>Pezizomycotina</taxon>
        <taxon>Sordariomycetes</taxon>
        <taxon>Hypocreomycetidae</taxon>
        <taxon>Hypocreales</taxon>
        <taxon>Nectriaceae</taxon>
        <taxon>Fusarium</taxon>
        <taxon>Fusarium fujikuroi species complex</taxon>
    </lineage>
</organism>
<comment type="caution">
    <text evidence="7">The sequence shown here is derived from an EMBL/GenBank/DDBJ whole genome shotgun (WGS) entry which is preliminary data.</text>
</comment>
<reference evidence="7 8" key="1">
    <citation type="submission" date="2020-05" db="EMBL/GenBank/DDBJ databases">
        <title>Identification and distribution of gene clusters putatively required for synthesis of sphingolipid metabolism inhibitors in phylogenetically diverse species of the filamentous fungus Fusarium.</title>
        <authorList>
            <person name="Kim H.-S."/>
            <person name="Busman M."/>
            <person name="Brown D.W."/>
            <person name="Divon H."/>
            <person name="Uhlig S."/>
            <person name="Proctor R.H."/>
        </authorList>
    </citation>
    <scope>NUCLEOTIDE SEQUENCE [LARGE SCALE GENOMIC DNA]</scope>
    <source>
        <strain evidence="7 8">NRRL 66333</strain>
    </source>
</reference>
<evidence type="ECO:0000256" key="4">
    <source>
        <dbReference type="PROSITE-ProRule" id="PRU00175"/>
    </source>
</evidence>
<evidence type="ECO:0000259" key="6">
    <source>
        <dbReference type="PROSITE" id="PS50089"/>
    </source>
</evidence>
<name>A0A8H5QEH4_GIBSU</name>
<evidence type="ECO:0000313" key="8">
    <source>
        <dbReference type="Proteomes" id="UP000547976"/>
    </source>
</evidence>
<protein>
    <recommendedName>
        <fullName evidence="6">RING-type domain-containing protein</fullName>
    </recommendedName>
</protein>
<dbReference type="Pfam" id="PF00097">
    <property type="entry name" value="zf-C3HC4"/>
    <property type="match status" value="1"/>
</dbReference>
<keyword evidence="8" id="KW-1185">Reference proteome</keyword>
<dbReference type="OrthoDB" id="654191at2759"/>
<sequence>MSPTSKPHPEAFWPTIKQAIEKGSNTNSDNQAITPQCPICMEPLPVKSFPVEGELDAEVLLCGHVLCQPCRQQWERSNLGDRCPACRTSLYCSRCGVDSIALAIPKNGEESSLPPGLPEGNQDLCPDCQAEVEFHRDVENGEWPHNLDDMEPGFVNLFYHVVNDIEKGSDIATLRKVQDAINDTIMQEFDNMMVSRRMVTLGRGNTLRKANPWYAENTKRQENRRHGIIGFDSDDDEEPHANTPAGVPYPIRNPFLLGEGDRQVHQPAPLQPQPGDVVRGRLANNPVDHRGYVNPFDVQDGIAPPNAAAQAARSAQDHDRQPPDAEELRRWSAFLERNSSPARAEAARPAAPRNFQAASDYEDANEIASLTDRIGQVVQQIGSNREEGSATRQANTRATRWATRRATGEPGSAPGAPEPPARQVGRASTAAGSMARQSRTAAPQTAVPARNYPEGSASAILAQYSPMFHRLERSFTRPADMPSWDEIVDDTNAYEAAHYNDPNYPPRTRAEYIAEHEEHMRRIVANRPVASSSSPASGASQDLSSMDLDDSDEDMLSVDQPVSQR</sequence>
<feature type="compositionally biased region" description="Acidic residues" evidence="5">
    <location>
        <begin position="547"/>
        <end position="556"/>
    </location>
</feature>
<dbReference type="AlphaFoldDB" id="A0A8H5QEH4"/>
<evidence type="ECO:0000256" key="5">
    <source>
        <dbReference type="SAM" id="MobiDB-lite"/>
    </source>
</evidence>